<dbReference type="PANTHER" id="PTHR20772:SF2">
    <property type="entry name" value="PROTEIN FMP42"/>
    <property type="match status" value="1"/>
</dbReference>
<evidence type="ECO:0000256" key="5">
    <source>
        <dbReference type="ARBA" id="ARBA00022970"/>
    </source>
</evidence>
<keyword evidence="10" id="KW-1185">Reference proteome</keyword>
<protein>
    <submittedName>
        <fullName evidence="9">Uncharacterized protein</fullName>
    </submittedName>
</protein>
<reference evidence="9" key="1">
    <citation type="journal article" date="2014" name="Nucleic Acids Res.">
        <title>The evolutionary dynamics of variant antigen genes in Babesia reveal a history of genomic innovation underlying host-parasite interaction.</title>
        <authorList>
            <person name="Jackson A.P."/>
            <person name="Otto T.D."/>
            <person name="Darby A."/>
            <person name="Ramaprasad A."/>
            <person name="Xia D."/>
            <person name="Echaide I.E."/>
            <person name="Farber M."/>
            <person name="Gahlot S."/>
            <person name="Gamble J."/>
            <person name="Gupta D."/>
            <person name="Gupta Y."/>
            <person name="Jackson L."/>
            <person name="Malandrin L."/>
            <person name="Malas T.B."/>
            <person name="Moussa E."/>
            <person name="Nair M."/>
            <person name="Reid A.J."/>
            <person name="Sanders M."/>
            <person name="Sharma J."/>
            <person name="Tracey A."/>
            <person name="Quail M.A."/>
            <person name="Weir W."/>
            <person name="Wastling J.M."/>
            <person name="Hall N."/>
            <person name="Willadsen P."/>
            <person name="Lingelbach K."/>
            <person name="Shiels B."/>
            <person name="Tait A."/>
            <person name="Berriman M."/>
            <person name="Allred D.R."/>
            <person name="Pain A."/>
        </authorList>
    </citation>
    <scope>NUCLEOTIDE SEQUENCE</scope>
    <source>
        <strain evidence="9">1802A</strain>
    </source>
</reference>
<keyword evidence="6 8" id="KW-1133">Transmembrane helix</keyword>
<feature type="transmembrane region" description="Helical" evidence="8">
    <location>
        <begin position="124"/>
        <end position="146"/>
    </location>
</feature>
<keyword evidence="3" id="KW-0813">Transport</keyword>
<feature type="transmembrane region" description="Helical" evidence="8">
    <location>
        <begin position="289"/>
        <end position="309"/>
    </location>
</feature>
<feature type="transmembrane region" description="Helical" evidence="8">
    <location>
        <begin position="452"/>
        <end position="471"/>
    </location>
</feature>
<dbReference type="Proteomes" id="UP001195914">
    <property type="component" value="Unassembled WGS sequence"/>
</dbReference>
<feature type="transmembrane region" description="Helical" evidence="8">
    <location>
        <begin position="354"/>
        <end position="370"/>
    </location>
</feature>
<feature type="transmembrane region" description="Helical" evidence="8">
    <location>
        <begin position="413"/>
        <end position="432"/>
    </location>
</feature>
<dbReference type="InterPro" id="IPR052599">
    <property type="entry name" value="SLC43A_AATransporter"/>
</dbReference>
<dbReference type="AlphaFoldDB" id="A0AAD9LH10"/>
<organism evidence="9 10">
    <name type="scientific">Babesia divergens</name>
    <dbReference type="NCBI Taxonomy" id="32595"/>
    <lineage>
        <taxon>Eukaryota</taxon>
        <taxon>Sar</taxon>
        <taxon>Alveolata</taxon>
        <taxon>Apicomplexa</taxon>
        <taxon>Aconoidasida</taxon>
        <taxon>Piroplasmida</taxon>
        <taxon>Babesiidae</taxon>
        <taxon>Babesia</taxon>
    </lineage>
</organism>
<name>A0AAD9LH10_BABDI</name>
<dbReference type="GO" id="GO:0006865">
    <property type="term" value="P:amino acid transport"/>
    <property type="evidence" value="ECO:0007669"/>
    <property type="project" value="UniProtKB-KW"/>
</dbReference>
<keyword evidence="7 8" id="KW-0472">Membrane</keyword>
<keyword evidence="4 8" id="KW-0812">Transmembrane</keyword>
<comment type="caution">
    <text evidence="9">The sequence shown here is derived from an EMBL/GenBank/DDBJ whole genome shotgun (WGS) entry which is preliminary data.</text>
</comment>
<comment type="similarity">
    <text evidence="2">Belongs to the SLC43A transporter (TC 2.A.1.44) family.</text>
</comment>
<reference evidence="9" key="2">
    <citation type="submission" date="2021-05" db="EMBL/GenBank/DDBJ databases">
        <authorList>
            <person name="Pain A."/>
        </authorList>
    </citation>
    <scope>NUCLEOTIDE SEQUENCE</scope>
    <source>
        <strain evidence="9">1802A</strain>
    </source>
</reference>
<accession>A0AAD9LH10</accession>
<dbReference type="SUPFAM" id="SSF103473">
    <property type="entry name" value="MFS general substrate transporter"/>
    <property type="match status" value="1"/>
</dbReference>
<dbReference type="GO" id="GO:0022857">
    <property type="term" value="F:transmembrane transporter activity"/>
    <property type="evidence" value="ECO:0007669"/>
    <property type="project" value="InterPro"/>
</dbReference>
<evidence type="ECO:0000256" key="4">
    <source>
        <dbReference type="ARBA" id="ARBA00022692"/>
    </source>
</evidence>
<feature type="transmembrane region" description="Helical" evidence="8">
    <location>
        <begin position="376"/>
        <end position="401"/>
    </location>
</feature>
<evidence type="ECO:0000256" key="7">
    <source>
        <dbReference type="ARBA" id="ARBA00023136"/>
    </source>
</evidence>
<dbReference type="EMBL" id="JAHBMH010000044">
    <property type="protein sequence ID" value="KAK1936096.1"/>
    <property type="molecule type" value="Genomic_DNA"/>
</dbReference>
<dbReference type="InterPro" id="IPR011701">
    <property type="entry name" value="MFS"/>
</dbReference>
<evidence type="ECO:0000256" key="1">
    <source>
        <dbReference type="ARBA" id="ARBA00004141"/>
    </source>
</evidence>
<feature type="transmembrane region" description="Helical" evidence="8">
    <location>
        <begin position="329"/>
        <end position="347"/>
    </location>
</feature>
<dbReference type="GO" id="GO:0016020">
    <property type="term" value="C:membrane"/>
    <property type="evidence" value="ECO:0007669"/>
    <property type="project" value="UniProtKB-SubCell"/>
</dbReference>
<dbReference type="InterPro" id="IPR036259">
    <property type="entry name" value="MFS_trans_sf"/>
</dbReference>
<evidence type="ECO:0000313" key="10">
    <source>
        <dbReference type="Proteomes" id="UP001195914"/>
    </source>
</evidence>
<sequence length="486" mass="53305">MDLTSKGDKRKESKLIVTVDPTLMPPPYLNPYLRLFIYIAYILTSGCIYWGWNGLQMILYKGGAFEDLCVGAEGVTKKIIEGAEFIDCPARAGGINNLYTLAYATHFICSFVGGRILDQFGPRVCFLVGHAFTATAWVMVFCLTKYGNVLRAAFVIIGLFCEACYIPLLSVSMYFPNGNSTVMAVMGSCRSLSYLIPSLLAWIYYIDGVEQSMIAVIGVCYVLLTNVVCFVSGAFIVPKVLPIAPSDAAIEDNKEAYSTVNLDDAVVESATAKTTVLTNLKAAFKSKQLVEFIVLTCSACFFMPSIEFVNKSQGNLLVASGKGGDATHVFRYFNVLTFVPAPFLGLFMDKVGPAIVMNILHLCAVLYYVCVGFDIYAMKIAACCCFVMAGSLCVSTTYCYVNKRFPKQHFGTLVSIIFAFAGSAALTNIPIYNYGLTLTSAVPEQQFRPISYLFLTYMCIAYVCSAYLVYLSNFRGKKPVTQQGES</sequence>
<evidence type="ECO:0000313" key="9">
    <source>
        <dbReference type="EMBL" id="KAK1936096.1"/>
    </source>
</evidence>
<dbReference type="Pfam" id="PF07690">
    <property type="entry name" value="MFS_1"/>
    <property type="match status" value="1"/>
</dbReference>
<comment type="subcellular location">
    <subcellularLocation>
        <location evidence="1">Membrane</location>
        <topology evidence="1">Multi-pass membrane protein</topology>
    </subcellularLocation>
</comment>
<evidence type="ECO:0000256" key="8">
    <source>
        <dbReference type="SAM" id="Phobius"/>
    </source>
</evidence>
<evidence type="ECO:0000256" key="6">
    <source>
        <dbReference type="ARBA" id="ARBA00022989"/>
    </source>
</evidence>
<feature type="transmembrane region" description="Helical" evidence="8">
    <location>
        <begin position="32"/>
        <end position="52"/>
    </location>
</feature>
<feature type="transmembrane region" description="Helical" evidence="8">
    <location>
        <begin position="212"/>
        <end position="237"/>
    </location>
</feature>
<gene>
    <name evidence="9" type="ORF">X943_001388</name>
</gene>
<evidence type="ECO:0000256" key="2">
    <source>
        <dbReference type="ARBA" id="ARBA00006595"/>
    </source>
</evidence>
<dbReference type="PANTHER" id="PTHR20772">
    <property type="entry name" value="PROTEIN FMP42"/>
    <property type="match status" value="1"/>
</dbReference>
<feature type="transmembrane region" description="Helical" evidence="8">
    <location>
        <begin position="152"/>
        <end position="175"/>
    </location>
</feature>
<keyword evidence="5" id="KW-0029">Amino-acid transport</keyword>
<dbReference type="Gene3D" id="1.20.1250.20">
    <property type="entry name" value="MFS general substrate transporter like domains"/>
    <property type="match status" value="2"/>
</dbReference>
<evidence type="ECO:0000256" key="3">
    <source>
        <dbReference type="ARBA" id="ARBA00022448"/>
    </source>
</evidence>
<feature type="transmembrane region" description="Helical" evidence="8">
    <location>
        <begin position="182"/>
        <end position="206"/>
    </location>
</feature>
<proteinExistence type="inferred from homology"/>